<dbReference type="PRINTS" id="PR01402">
    <property type="entry name" value="MUTATORMUTX"/>
</dbReference>
<evidence type="ECO:0000313" key="8">
    <source>
        <dbReference type="Proteomes" id="UP000419017"/>
    </source>
</evidence>
<dbReference type="PANTHER" id="PTHR43758">
    <property type="entry name" value="7,8-DIHYDRO-8-OXOGUANINE TRIPHOSPHATASE"/>
    <property type="match status" value="1"/>
</dbReference>
<reference evidence="7 8" key="1">
    <citation type="submission" date="2019-10" db="EMBL/GenBank/DDBJ databases">
        <authorList>
            <person name="Blom J."/>
        </authorList>
    </citation>
    <scope>NUCLEOTIDE SEQUENCE [LARGE SCALE GENOMIC DNA]</scope>
    <source>
        <strain evidence="7 8">ES3154-GLU</strain>
    </source>
</reference>
<evidence type="ECO:0000256" key="4">
    <source>
        <dbReference type="ARBA" id="ARBA00022801"/>
    </source>
</evidence>
<gene>
    <name evidence="7" type="ORF">OMES3154_00057</name>
</gene>
<evidence type="ECO:0000256" key="5">
    <source>
        <dbReference type="ARBA" id="ARBA00022842"/>
    </source>
</evidence>
<keyword evidence="4 7" id="KW-0378">Hydrolase</keyword>
<dbReference type="InterPro" id="IPR003562">
    <property type="entry name" value="Mutator_MutX_prot"/>
</dbReference>
<keyword evidence="5" id="KW-0460">Magnesium</keyword>
<evidence type="ECO:0000259" key="6">
    <source>
        <dbReference type="PROSITE" id="PS51462"/>
    </source>
</evidence>
<feature type="domain" description="Nudix hydrolase" evidence="6">
    <location>
        <begin position="1"/>
        <end position="129"/>
    </location>
</feature>
<dbReference type="Pfam" id="PF00293">
    <property type="entry name" value="NUDIX"/>
    <property type="match status" value="1"/>
</dbReference>
<name>A0A6I8MCG8_9FUSO</name>
<dbReference type="RefSeq" id="WP_156682865.1">
    <property type="nucleotide sequence ID" value="NZ_CABWIB010000001.1"/>
</dbReference>
<evidence type="ECO:0000256" key="3">
    <source>
        <dbReference type="ARBA" id="ARBA00022723"/>
    </source>
</evidence>
<dbReference type="Gene3D" id="3.90.79.10">
    <property type="entry name" value="Nucleoside Triphosphate Pyrophosphohydrolase"/>
    <property type="match status" value="1"/>
</dbReference>
<protein>
    <submittedName>
        <fullName evidence="7">NUDIX hydrolase</fullName>
    </submittedName>
</protein>
<dbReference type="SUPFAM" id="SSF55811">
    <property type="entry name" value="Nudix"/>
    <property type="match status" value="1"/>
</dbReference>
<proteinExistence type="inferred from homology"/>
<comment type="cofactor">
    <cofactor evidence="1">
        <name>Mg(2+)</name>
        <dbReference type="ChEBI" id="CHEBI:18420"/>
    </cofactor>
</comment>
<evidence type="ECO:0000256" key="1">
    <source>
        <dbReference type="ARBA" id="ARBA00001946"/>
    </source>
</evidence>
<organism evidence="7 8">
    <name type="scientific">Oceanivirga miroungae</name>
    <dbReference type="NCBI Taxonomy" id="1130046"/>
    <lineage>
        <taxon>Bacteria</taxon>
        <taxon>Fusobacteriati</taxon>
        <taxon>Fusobacteriota</taxon>
        <taxon>Fusobacteriia</taxon>
        <taxon>Fusobacteriales</taxon>
        <taxon>Leptotrichiaceae</taxon>
        <taxon>Oceanivirga</taxon>
    </lineage>
</organism>
<dbReference type="CDD" id="cd18886">
    <property type="entry name" value="NUDIX_MutT_Nudt1"/>
    <property type="match status" value="1"/>
</dbReference>
<dbReference type="PROSITE" id="PS51462">
    <property type="entry name" value="NUDIX"/>
    <property type="match status" value="1"/>
</dbReference>
<dbReference type="EMBL" id="CABWIB010000001">
    <property type="protein sequence ID" value="VWL84809.1"/>
    <property type="molecule type" value="Genomic_DNA"/>
</dbReference>
<accession>A0A6I8MCG8</accession>
<dbReference type="InterPro" id="IPR020084">
    <property type="entry name" value="NUDIX_hydrolase_CS"/>
</dbReference>
<dbReference type="GO" id="GO:0046872">
    <property type="term" value="F:metal ion binding"/>
    <property type="evidence" value="ECO:0007669"/>
    <property type="project" value="UniProtKB-KW"/>
</dbReference>
<sequence length="153" mass="17904">MIRCDTVVYLEKNDEVLMLLRNKKKNDINEGKYIGVGGKIEKTETPYEGAIREVKEETGYTVNSLEYRGLLSFISNNDDIQYIFIFTSSDFSGNEIVCNEGTLEWVKKDKIMSLNIWEGDRYFLEKIVNNDYSPFMIKTIYENDKLVKRIIEI</sequence>
<evidence type="ECO:0000256" key="2">
    <source>
        <dbReference type="ARBA" id="ARBA00005582"/>
    </source>
</evidence>
<dbReference type="GO" id="GO:0005737">
    <property type="term" value="C:cytoplasm"/>
    <property type="evidence" value="ECO:0007669"/>
    <property type="project" value="TreeGrafter"/>
</dbReference>
<comment type="similarity">
    <text evidence="2">Belongs to the Nudix hydrolase family.</text>
</comment>
<dbReference type="PROSITE" id="PS00893">
    <property type="entry name" value="NUDIX_BOX"/>
    <property type="match status" value="1"/>
</dbReference>
<dbReference type="GO" id="GO:0006281">
    <property type="term" value="P:DNA repair"/>
    <property type="evidence" value="ECO:0007669"/>
    <property type="project" value="InterPro"/>
</dbReference>
<dbReference type="Proteomes" id="UP000419017">
    <property type="component" value="Unassembled WGS sequence"/>
</dbReference>
<dbReference type="PANTHER" id="PTHR43758:SF2">
    <property type="entry name" value="OXIDIZED PURINE NUCLEOSIDE TRIPHOSPHATE HYDROLASE"/>
    <property type="match status" value="1"/>
</dbReference>
<dbReference type="AlphaFoldDB" id="A0A6I8MCG8"/>
<evidence type="ECO:0000313" key="7">
    <source>
        <dbReference type="EMBL" id="VWL84809.1"/>
    </source>
</evidence>
<keyword evidence="8" id="KW-1185">Reference proteome</keyword>
<dbReference type="GO" id="GO:0008413">
    <property type="term" value="F:8-oxo-7,8-dihydroguanosine triphosphate pyrophosphatase activity"/>
    <property type="evidence" value="ECO:0007669"/>
    <property type="project" value="InterPro"/>
</dbReference>
<dbReference type="InterPro" id="IPR000086">
    <property type="entry name" value="NUDIX_hydrolase_dom"/>
</dbReference>
<dbReference type="InterPro" id="IPR015797">
    <property type="entry name" value="NUDIX_hydrolase-like_dom_sf"/>
</dbReference>
<keyword evidence="3" id="KW-0479">Metal-binding</keyword>